<dbReference type="EMBL" id="UZAK01032473">
    <property type="protein sequence ID" value="VDP27813.1"/>
    <property type="molecule type" value="Genomic_DNA"/>
</dbReference>
<dbReference type="WBParaSite" id="SCUD_0000780301-mRNA-1">
    <property type="protein sequence ID" value="SCUD_0000780301-mRNA-1"/>
    <property type="gene ID" value="SCUD_0000780301"/>
</dbReference>
<dbReference type="Proteomes" id="UP000279833">
    <property type="component" value="Unassembled WGS sequence"/>
</dbReference>
<reference evidence="1 2" key="2">
    <citation type="submission" date="2018-11" db="EMBL/GenBank/DDBJ databases">
        <authorList>
            <consortium name="Pathogen Informatics"/>
        </authorList>
    </citation>
    <scope>NUCLEOTIDE SEQUENCE [LARGE SCALE GENOMIC DNA]</scope>
    <source>
        <strain evidence="1">Dakar</strain>
        <strain evidence="2">Dakar, Senegal</strain>
    </source>
</reference>
<evidence type="ECO:0000313" key="3">
    <source>
        <dbReference type="WBParaSite" id="SCUD_0000780301-mRNA-1"/>
    </source>
</evidence>
<protein>
    <submittedName>
        <fullName evidence="1 3">Uncharacterized protein</fullName>
    </submittedName>
</protein>
<gene>
    <name evidence="1" type="ORF">SCUD_LOCUS7803</name>
</gene>
<reference evidence="3" key="1">
    <citation type="submission" date="2016-06" db="UniProtKB">
        <authorList>
            <consortium name="WormBaseParasite"/>
        </authorList>
    </citation>
    <scope>IDENTIFICATION</scope>
</reference>
<proteinExistence type="predicted"/>
<organism evidence="3">
    <name type="scientific">Schistosoma curassoni</name>
    <dbReference type="NCBI Taxonomy" id="6186"/>
    <lineage>
        <taxon>Eukaryota</taxon>
        <taxon>Metazoa</taxon>
        <taxon>Spiralia</taxon>
        <taxon>Lophotrochozoa</taxon>
        <taxon>Platyhelminthes</taxon>
        <taxon>Trematoda</taxon>
        <taxon>Digenea</taxon>
        <taxon>Strigeidida</taxon>
        <taxon>Schistosomatoidea</taxon>
        <taxon>Schistosomatidae</taxon>
        <taxon>Schistosoma</taxon>
    </lineage>
</organism>
<sequence>MEEEKKKPGFVPLGTRQQGVPVILRELVLPEGFDPVPPSFTSISSGERANNNHLLTKFHMDKLCFHNYFKFPDHCYYFNVVVGLAYRDEPIDLYWLEQSFLKVLPCQTCQLKSGNRKRGRPKNTLCRELEANMERMNNNWKELARIAQDSVGWRLPMVDLCSFMRNNRRNTNTNTNTTTTTTITITATATATTTTTTTTTITITITITTRDFQHYSN</sequence>
<dbReference type="AlphaFoldDB" id="A0A183JYJ7"/>
<name>A0A183JYJ7_9TREM</name>
<evidence type="ECO:0000313" key="2">
    <source>
        <dbReference type="Proteomes" id="UP000279833"/>
    </source>
</evidence>
<evidence type="ECO:0000313" key="1">
    <source>
        <dbReference type="EMBL" id="VDP27813.1"/>
    </source>
</evidence>
<accession>A0A183JYJ7</accession>
<keyword evidence="2" id="KW-1185">Reference proteome</keyword>